<dbReference type="Gene3D" id="2.40.10.120">
    <property type="match status" value="1"/>
</dbReference>
<dbReference type="GeneID" id="95522243"/>
<dbReference type="Pfam" id="PF13365">
    <property type="entry name" value="Trypsin_2"/>
    <property type="match status" value="1"/>
</dbReference>
<dbReference type="InterPro" id="IPR045450">
    <property type="entry name" value="VMAP_C"/>
</dbReference>
<gene>
    <name evidence="2" type="ORF">C5746_27985</name>
</gene>
<feature type="domain" description="vWA-MoxR associated protein C-terminal" evidence="1">
    <location>
        <begin position="451"/>
        <end position="689"/>
    </location>
</feature>
<organism evidence="2 3">
    <name type="scientific">Streptomyces atratus</name>
    <dbReference type="NCBI Taxonomy" id="1893"/>
    <lineage>
        <taxon>Bacteria</taxon>
        <taxon>Bacillati</taxon>
        <taxon>Actinomycetota</taxon>
        <taxon>Actinomycetes</taxon>
        <taxon>Kitasatosporales</taxon>
        <taxon>Streptomycetaceae</taxon>
        <taxon>Streptomyces</taxon>
    </lineage>
</organism>
<dbReference type="Pfam" id="PF20028">
    <property type="entry name" value="VMAP-C"/>
    <property type="match status" value="1"/>
</dbReference>
<keyword evidence="2" id="KW-0645">Protease</keyword>
<dbReference type="SUPFAM" id="SSF50494">
    <property type="entry name" value="Trypsin-like serine proteases"/>
    <property type="match status" value="1"/>
</dbReference>
<dbReference type="InterPro" id="IPR009003">
    <property type="entry name" value="Peptidase_S1_PA"/>
</dbReference>
<accession>A0A2Z5JIP2</accession>
<evidence type="ECO:0000259" key="1">
    <source>
        <dbReference type="Pfam" id="PF20028"/>
    </source>
</evidence>
<dbReference type="AlphaFoldDB" id="A0A2Z5JIP2"/>
<name>A0A2Z5JIP2_STRAR</name>
<dbReference type="RefSeq" id="WP_114246602.1">
    <property type="nucleotide sequence ID" value="NZ_CP027306.1"/>
</dbReference>
<proteinExistence type="predicted"/>
<dbReference type="GO" id="GO:0006508">
    <property type="term" value="P:proteolysis"/>
    <property type="evidence" value="ECO:0007669"/>
    <property type="project" value="UniProtKB-KW"/>
</dbReference>
<sequence length="703" mass="76175">MTQPQGRGAWGGSESTYRALAGLVMAATVRIHRPEPGYAPDGSDRGFLGSGFFIAPSWVLTCAHVAMEGEGRHVNVVFKPDPGSAETAVEGAVVVALPERRHAAAGPGGVRVPAPSGGWPAPDLALIRLLRPVEHPCVYVTERPAGMFGGGSVLYTGWTDGGSGQLTRFSGRCQVMGTFGDWAEDDEQMRLDGDRMYPGLSGGPVVDLARGEVVGVLKSRSDGTTGGTSIGVERLRTLPVPPGAVAAESDDPYQAVFHAHDRYHADRHTSPVGTDRTWADLQRELGAGAGLALSPQQRVDLLGRLAELPPPLSTRSLLDLLDRLPDTHPAEHHAAPRGWRDGLGTLYDAPGGDGALELILRYCMSAISAERPYVLPSTQLAEASLWEWVKRMAEDRLSRKFRHELAGLRHNGRHAPGLEHLRTPAPTLEPARTRSAPFVLLALEPRGWERDRYDWRIGVAQHGGDVLPVAEDSRGTASKALPARLAGPLAEAFRRCDEPDDPAVLQVAVDQALMDLEVDGWRVPPDGRPLGVLRPVVIRRLDHSPLLADDGIDEREARWNRTRTAAMRAAVVDCEDGRRVPVPVVEELRQLPYETVPVLCRYGERTHPETAAGLGRVLDGGFGVALWQRRAAEPTAVCTDFHRRAADAVAEARIAAHLPEKIHELRQGVHAGRAETYWSNGVALYYEDPHHPLPGSGQFLEAP</sequence>
<reference evidence="2 3" key="1">
    <citation type="journal article" date="2018" name="Front. Microbiol.">
        <title>Genome Sequencing of Streptomyces atratus SCSIOZH16 and Activation Production of Nocardamine via Metabolic Engineering.</title>
        <authorList>
            <person name="Li Y."/>
            <person name="Zhang C."/>
            <person name="Liu C."/>
            <person name="Ju J."/>
            <person name="Ma J."/>
        </authorList>
    </citation>
    <scope>NUCLEOTIDE SEQUENCE [LARGE SCALE GENOMIC DNA]</scope>
    <source>
        <strain evidence="2 3">SCSIO_ZH16</strain>
    </source>
</reference>
<evidence type="ECO:0000313" key="2">
    <source>
        <dbReference type="EMBL" id="AXE80143.1"/>
    </source>
</evidence>
<evidence type="ECO:0000313" key="3">
    <source>
        <dbReference type="Proteomes" id="UP000252698"/>
    </source>
</evidence>
<dbReference type="KEGG" id="sata:C5746_27985"/>
<dbReference type="Proteomes" id="UP000252698">
    <property type="component" value="Chromosome"/>
</dbReference>
<dbReference type="EMBL" id="CP027306">
    <property type="protein sequence ID" value="AXE80143.1"/>
    <property type="molecule type" value="Genomic_DNA"/>
</dbReference>
<dbReference type="GO" id="GO:0008233">
    <property type="term" value="F:peptidase activity"/>
    <property type="evidence" value="ECO:0007669"/>
    <property type="project" value="UniProtKB-KW"/>
</dbReference>
<protein>
    <submittedName>
        <fullName evidence="2">Serine protease</fullName>
    </submittedName>
</protein>
<keyword evidence="2" id="KW-0378">Hydrolase</keyword>